<accession>A0A0U1M8E7</accession>
<proteinExistence type="predicted"/>
<keyword evidence="3" id="KW-1185">Reference proteome</keyword>
<dbReference type="InterPro" id="IPR009305">
    <property type="entry name" value="Mpo1-like"/>
</dbReference>
<evidence type="ECO:0000313" key="3">
    <source>
        <dbReference type="Proteomes" id="UP000054383"/>
    </source>
</evidence>
<feature type="transmembrane region" description="Helical" evidence="1">
    <location>
        <begin position="160"/>
        <end position="183"/>
    </location>
</feature>
<dbReference type="GO" id="GO:0005783">
    <property type="term" value="C:endoplasmic reticulum"/>
    <property type="evidence" value="ECO:0007669"/>
    <property type="project" value="TreeGrafter"/>
</dbReference>
<reference evidence="2 3" key="1">
    <citation type="submission" date="2015-04" db="EMBL/GenBank/DDBJ databases">
        <authorList>
            <person name="Syromyatnikov M.Y."/>
            <person name="Popov V.N."/>
        </authorList>
    </citation>
    <scope>NUCLEOTIDE SEQUENCE [LARGE SCALE GENOMIC DNA]</scope>
    <source>
        <strain evidence="2">WF-38-12</strain>
    </source>
</reference>
<keyword evidence="1" id="KW-0812">Transmembrane</keyword>
<gene>
    <name evidence="2" type="ORF">PISL3812_08692</name>
</gene>
<dbReference type="EMBL" id="CVMT01000010">
    <property type="protein sequence ID" value="CRG91642.1"/>
    <property type="molecule type" value="Genomic_DNA"/>
</dbReference>
<evidence type="ECO:0000256" key="1">
    <source>
        <dbReference type="SAM" id="Phobius"/>
    </source>
</evidence>
<keyword evidence="1" id="KW-1133">Transmembrane helix</keyword>
<feature type="transmembrane region" description="Helical" evidence="1">
    <location>
        <begin position="120"/>
        <end position="140"/>
    </location>
</feature>
<keyword evidence="1" id="KW-0472">Membrane</keyword>
<protein>
    <submittedName>
        <fullName evidence="2">Putative endoplasmic reticulum membrane protein C16E8,02</fullName>
    </submittedName>
</protein>
<name>A0A0U1M8E7_TALIS</name>
<organism evidence="2 3">
    <name type="scientific">Talaromyces islandicus</name>
    <name type="common">Penicillium islandicum</name>
    <dbReference type="NCBI Taxonomy" id="28573"/>
    <lineage>
        <taxon>Eukaryota</taxon>
        <taxon>Fungi</taxon>
        <taxon>Dikarya</taxon>
        <taxon>Ascomycota</taxon>
        <taxon>Pezizomycotina</taxon>
        <taxon>Eurotiomycetes</taxon>
        <taxon>Eurotiomycetidae</taxon>
        <taxon>Eurotiales</taxon>
        <taxon>Trichocomaceae</taxon>
        <taxon>Talaromyces</taxon>
        <taxon>Talaromyces sect. Islandici</taxon>
    </lineage>
</organism>
<dbReference type="GO" id="GO:0016020">
    <property type="term" value="C:membrane"/>
    <property type="evidence" value="ECO:0007669"/>
    <property type="project" value="GOC"/>
</dbReference>
<feature type="transmembrane region" description="Helical" evidence="1">
    <location>
        <begin position="195"/>
        <end position="213"/>
    </location>
</feature>
<dbReference type="Pfam" id="PF06127">
    <property type="entry name" value="Mpo1-like"/>
    <property type="match status" value="1"/>
</dbReference>
<dbReference type="AlphaFoldDB" id="A0A0U1M8E7"/>
<dbReference type="Proteomes" id="UP000054383">
    <property type="component" value="Unassembled WGS sequence"/>
</dbReference>
<evidence type="ECO:0000313" key="2">
    <source>
        <dbReference type="EMBL" id="CRG91642.1"/>
    </source>
</evidence>
<feature type="transmembrane region" description="Helical" evidence="1">
    <location>
        <begin position="233"/>
        <end position="251"/>
    </location>
</feature>
<dbReference type="PANTHER" id="PTHR28026">
    <property type="entry name" value="DUF962 DOMAIN PROTEIN (AFU_ORTHOLOGUE AFUA_8G05310)"/>
    <property type="match status" value="1"/>
</dbReference>
<dbReference type="OrthoDB" id="2124888at2759"/>
<sequence>MPRRRQQQTAENIELRDWRKRAIVTSVNLHCRAAKQLLLDPALLEDIVYQGHVMGPHQIYTTDKGNFHLEILKAMALNLEKQLIFVRLFPHTASKHSGNTNDEQYGAYHHDPVNVGIHMIFVPVILITSFQLAINIPFVINIPEALQYQYLPLNVGTIAAIVYGVGYVLLEPVVGLVSIPVLLSATAYMNYLTMTYGATATYWSLGIHIVSWIAQFVGHGTYEGRSPALLDNIFQALFLAPLFVFLEYLFTLGYRPELQRRVEAGVQKKIAEFKAEKTK</sequence>
<dbReference type="GO" id="GO:0046521">
    <property type="term" value="P:sphingoid catabolic process"/>
    <property type="evidence" value="ECO:0007669"/>
    <property type="project" value="TreeGrafter"/>
</dbReference>
<dbReference type="PANTHER" id="PTHR28026:SF9">
    <property type="entry name" value="2-HYDROXY-PALMITIC ACID DIOXYGENASE MPO1"/>
    <property type="match status" value="1"/>
</dbReference>